<proteinExistence type="predicted"/>
<sequence length="160" mass="18472">MKEKIIQGVEKGKSKEDGNQYVTTSEALVAGLKPQHGMNCISWNCQGFGQPLAVRALIELKRKYSPSMIFIMETKNKQRILESARKRLGFDKSHYVDLVDDKLDGSQVRPSHVNDFRDFISFCELMVLQFKSLKFTRFNKHFSQSTIPERLDRALASIEW</sequence>
<dbReference type="AlphaFoldDB" id="A0A6A6NHJ2"/>
<comment type="caution">
    <text evidence="1">The sequence shown here is derived from an EMBL/GenBank/DDBJ whole genome shotgun (WGS) entry which is preliminary data.</text>
</comment>
<gene>
    <name evidence="1" type="ORF">GH714_015753</name>
</gene>
<dbReference type="InterPro" id="IPR036691">
    <property type="entry name" value="Endo/exonu/phosph_ase_sf"/>
</dbReference>
<evidence type="ECO:0000313" key="1">
    <source>
        <dbReference type="EMBL" id="KAF2324629.1"/>
    </source>
</evidence>
<dbReference type="Proteomes" id="UP000467840">
    <property type="component" value="Chromosome 5"/>
</dbReference>
<dbReference type="SUPFAM" id="SSF56219">
    <property type="entry name" value="DNase I-like"/>
    <property type="match status" value="1"/>
</dbReference>
<reference evidence="1 2" key="1">
    <citation type="journal article" date="2020" name="Mol. Plant">
        <title>The Chromosome-Based Rubber Tree Genome Provides New Insights into Spurge Genome Evolution and Rubber Biosynthesis.</title>
        <authorList>
            <person name="Liu J."/>
            <person name="Shi C."/>
            <person name="Shi C.C."/>
            <person name="Li W."/>
            <person name="Zhang Q.J."/>
            <person name="Zhang Y."/>
            <person name="Li K."/>
            <person name="Lu H.F."/>
            <person name="Shi C."/>
            <person name="Zhu S.T."/>
            <person name="Xiao Z.Y."/>
            <person name="Nan H."/>
            <person name="Yue Y."/>
            <person name="Zhu X.G."/>
            <person name="Wu Y."/>
            <person name="Hong X.N."/>
            <person name="Fan G.Y."/>
            <person name="Tong Y."/>
            <person name="Zhang D."/>
            <person name="Mao C.L."/>
            <person name="Liu Y.L."/>
            <person name="Hao S.J."/>
            <person name="Liu W.Q."/>
            <person name="Lv M.Q."/>
            <person name="Zhang H.B."/>
            <person name="Liu Y."/>
            <person name="Hu-Tang G.R."/>
            <person name="Wang J.P."/>
            <person name="Wang J.H."/>
            <person name="Sun Y.H."/>
            <person name="Ni S.B."/>
            <person name="Chen W.B."/>
            <person name="Zhang X.C."/>
            <person name="Jiao Y.N."/>
            <person name="Eichler E.E."/>
            <person name="Li G.H."/>
            <person name="Liu X."/>
            <person name="Gao L.Z."/>
        </authorList>
    </citation>
    <scope>NUCLEOTIDE SEQUENCE [LARGE SCALE GENOMIC DNA]</scope>
    <source>
        <strain evidence="2">cv. GT1</strain>
        <tissue evidence="1">Leaf</tissue>
    </source>
</reference>
<dbReference type="Gene3D" id="3.60.10.10">
    <property type="entry name" value="Endonuclease/exonuclease/phosphatase"/>
    <property type="match status" value="1"/>
</dbReference>
<name>A0A6A6NHJ2_HEVBR</name>
<organism evidence="1 2">
    <name type="scientific">Hevea brasiliensis</name>
    <name type="common">Para rubber tree</name>
    <name type="synonym">Siphonia brasiliensis</name>
    <dbReference type="NCBI Taxonomy" id="3981"/>
    <lineage>
        <taxon>Eukaryota</taxon>
        <taxon>Viridiplantae</taxon>
        <taxon>Streptophyta</taxon>
        <taxon>Embryophyta</taxon>
        <taxon>Tracheophyta</taxon>
        <taxon>Spermatophyta</taxon>
        <taxon>Magnoliopsida</taxon>
        <taxon>eudicotyledons</taxon>
        <taxon>Gunneridae</taxon>
        <taxon>Pentapetalae</taxon>
        <taxon>rosids</taxon>
        <taxon>fabids</taxon>
        <taxon>Malpighiales</taxon>
        <taxon>Euphorbiaceae</taxon>
        <taxon>Crotonoideae</taxon>
        <taxon>Micrandreae</taxon>
        <taxon>Hevea</taxon>
    </lineage>
</organism>
<evidence type="ECO:0000313" key="2">
    <source>
        <dbReference type="Proteomes" id="UP000467840"/>
    </source>
</evidence>
<keyword evidence="2" id="KW-1185">Reference proteome</keyword>
<protein>
    <submittedName>
        <fullName evidence="1">Uncharacterized protein</fullName>
    </submittedName>
</protein>
<dbReference type="EMBL" id="JAAGAX010000001">
    <property type="protein sequence ID" value="KAF2324629.1"/>
    <property type="molecule type" value="Genomic_DNA"/>
</dbReference>
<accession>A0A6A6NHJ2</accession>